<comment type="catalytic activity">
    <reaction evidence="15">
        <text>2 L-cysteine = S-sulfanyl-L-cysteine + L-alanine</text>
        <dbReference type="Rhea" id="RHEA:78543"/>
        <dbReference type="ChEBI" id="CHEBI:35235"/>
        <dbReference type="ChEBI" id="CHEBI:57972"/>
        <dbReference type="ChEBI" id="CHEBI:58591"/>
    </reaction>
    <physiologicalReaction direction="left-to-right" evidence="15">
        <dbReference type="Rhea" id="RHEA:78544"/>
    </physiologicalReaction>
</comment>
<gene>
    <name evidence="21" type="ORF">ODALV1_LOCUS20848</name>
</gene>
<dbReference type="NCBIfam" id="TIGR00435">
    <property type="entry name" value="cysS"/>
    <property type="match status" value="1"/>
</dbReference>
<name>A0ABP1RBE5_9HEXA</name>
<evidence type="ECO:0000256" key="3">
    <source>
        <dbReference type="ARBA" id="ARBA00012832"/>
    </source>
</evidence>
<feature type="domain" description="tRNA synthetases class I catalytic" evidence="20">
    <location>
        <begin position="81"/>
        <end position="385"/>
    </location>
</feature>
<evidence type="ECO:0000256" key="5">
    <source>
        <dbReference type="ARBA" id="ARBA00022723"/>
    </source>
</evidence>
<evidence type="ECO:0000256" key="8">
    <source>
        <dbReference type="ARBA" id="ARBA00022840"/>
    </source>
</evidence>
<comment type="function">
    <text evidence="12">Mitochondrial cysteine-specific aminoacyl-tRNA synthetase that catalyzes the ATP-dependent ligation of cysteine to tRNA(Cys).</text>
</comment>
<keyword evidence="5" id="KW-0479">Metal-binding</keyword>
<comment type="function">
    <text evidence="13">In addition to its role as an aminoacyl-tRNA synthetase, has also cysteine persulfide synthase activity. Produces reactive persulfide species such as cysteine persulfide (CysSSH) from substrate cysteine and mediate direct incorporation of CysSSH into proteins during translations, resulting in protein persulfides and polysulfides. CysSSHs behave as potent antioxidants and cellular protectants.</text>
</comment>
<proteinExistence type="inferred from homology"/>
<feature type="region of interest" description="Disordered" evidence="19">
    <location>
        <begin position="38"/>
        <end position="60"/>
    </location>
</feature>
<evidence type="ECO:0000259" key="20">
    <source>
        <dbReference type="Pfam" id="PF01406"/>
    </source>
</evidence>
<evidence type="ECO:0000256" key="16">
    <source>
        <dbReference type="ARBA" id="ARBA00047731"/>
    </source>
</evidence>
<dbReference type="Proteomes" id="UP001642540">
    <property type="component" value="Unassembled WGS sequence"/>
</dbReference>
<dbReference type="CDD" id="cd00672">
    <property type="entry name" value="CysRS_core"/>
    <property type="match status" value="1"/>
</dbReference>
<reference evidence="21 22" key="1">
    <citation type="submission" date="2024-08" db="EMBL/GenBank/DDBJ databases">
        <authorList>
            <person name="Cucini C."/>
            <person name="Frati F."/>
        </authorList>
    </citation>
    <scope>NUCLEOTIDE SEQUENCE [LARGE SCALE GENOMIC DNA]</scope>
</reference>
<evidence type="ECO:0000256" key="9">
    <source>
        <dbReference type="ARBA" id="ARBA00022917"/>
    </source>
</evidence>
<evidence type="ECO:0000256" key="2">
    <source>
        <dbReference type="ARBA" id="ARBA00005594"/>
    </source>
</evidence>
<dbReference type="PANTHER" id="PTHR10890">
    <property type="entry name" value="CYSTEINYL-TRNA SYNTHETASE"/>
    <property type="match status" value="1"/>
</dbReference>
<protein>
    <recommendedName>
        <fullName evidence="3">cysteine--tRNA ligase</fullName>
        <ecNumber evidence="3">6.1.1.16</ecNumber>
    </recommendedName>
    <alternativeName>
        <fullName evidence="11">Cysteinyl-tRNA synthetase</fullName>
    </alternativeName>
</protein>
<comment type="catalytic activity">
    <reaction evidence="17">
        <text>S-sulfanyl-L-cysteine + tRNA(Cys) + ATP = (S)-sulfanyl-L-cysteinyl-tRNA(Cys) + AMP + diphosphate</text>
        <dbReference type="Rhea" id="RHEA:78647"/>
        <dbReference type="Rhea" id="RHEA-COMP:9661"/>
        <dbReference type="Rhea" id="RHEA-COMP:19119"/>
        <dbReference type="ChEBI" id="CHEBI:30616"/>
        <dbReference type="ChEBI" id="CHEBI:33019"/>
        <dbReference type="ChEBI" id="CHEBI:58591"/>
        <dbReference type="ChEBI" id="CHEBI:78442"/>
        <dbReference type="ChEBI" id="CHEBI:229520"/>
        <dbReference type="ChEBI" id="CHEBI:456215"/>
    </reaction>
    <physiologicalReaction direction="left-to-right" evidence="17">
        <dbReference type="Rhea" id="RHEA:78648"/>
    </physiologicalReaction>
</comment>
<comment type="caution">
    <text evidence="21">The sequence shown here is derived from an EMBL/GenBank/DDBJ whole genome shotgun (WGS) entry which is preliminary data.</text>
</comment>
<evidence type="ECO:0000256" key="18">
    <source>
        <dbReference type="ARBA" id="ARBA00049046"/>
    </source>
</evidence>
<evidence type="ECO:0000256" key="12">
    <source>
        <dbReference type="ARBA" id="ARBA00043868"/>
    </source>
</evidence>
<organism evidence="21 22">
    <name type="scientific">Orchesella dallaii</name>
    <dbReference type="NCBI Taxonomy" id="48710"/>
    <lineage>
        <taxon>Eukaryota</taxon>
        <taxon>Metazoa</taxon>
        <taxon>Ecdysozoa</taxon>
        <taxon>Arthropoda</taxon>
        <taxon>Hexapoda</taxon>
        <taxon>Collembola</taxon>
        <taxon>Entomobryomorpha</taxon>
        <taxon>Entomobryoidea</taxon>
        <taxon>Orchesellidae</taxon>
        <taxon>Orchesellinae</taxon>
        <taxon>Orchesella</taxon>
    </lineage>
</organism>
<comment type="catalytic activity">
    <reaction evidence="16">
        <text>S-sulfanyl-L-cysteine + L-cysteine = S-disulfanyl-L-cysteine + L-alanine</text>
        <dbReference type="Rhea" id="RHEA:78627"/>
        <dbReference type="ChEBI" id="CHEBI:35235"/>
        <dbReference type="ChEBI" id="CHEBI:57972"/>
        <dbReference type="ChEBI" id="CHEBI:58591"/>
        <dbReference type="ChEBI" id="CHEBI:229465"/>
    </reaction>
    <physiologicalReaction direction="left-to-right" evidence="16">
        <dbReference type="Rhea" id="RHEA:78628"/>
    </physiologicalReaction>
</comment>
<keyword evidence="22" id="KW-1185">Reference proteome</keyword>
<evidence type="ECO:0000256" key="1">
    <source>
        <dbReference type="ARBA" id="ARBA00001947"/>
    </source>
</evidence>
<keyword evidence="9" id="KW-0648">Protein biosynthesis</keyword>
<dbReference type="Gene3D" id="1.20.120.1910">
    <property type="entry name" value="Cysteine-tRNA ligase, C-terminal anti-codon recognition domain"/>
    <property type="match status" value="1"/>
</dbReference>
<dbReference type="SUPFAM" id="SSF47323">
    <property type="entry name" value="Anticodon-binding domain of a subclass of class I aminoacyl-tRNA synthetases"/>
    <property type="match status" value="1"/>
</dbReference>
<sequence length="583" mass="65619">MLSPTTIRIGFAACGCKSYVRKGGNKYVSLGRLPFSSGTTPQEKPLKKISLEGPHDSSSATHTTPFVIFDTAKNAKCRLSTIRPNILTWYSCGPTVYDSAHIGHASSFIRQDVIRRILESLDKNLTVIQVMGITDIDDKIIYKANHSGTEWNSLSKHYEQEFIEDLKNLNVIQPHIFTRVSDYIPEILKFVGNLVYSGYAYPASDGSVYFDTEKYGSRYGKFRQANSGEQEDEETVNEFVKGKKSVKDFALWKGSKPGEPFWESPWGSGKGRPGWHIECSVMATHIFGPSLDLHTGGQDLIFPHHENEEAQCCAYFESTNWTSHWLHTGHLHVKGDVKMSKSLGNTVSINSFLTDFSPDVLRIMCIISNYRKGLEYSQDSIDNAQKVLKKFHTFANDTSSILDGSKPVKTSAEDGALWSKLESARLHLQSSLQDDFDTPEAVKTVIQFISDFNRHHIPNDSSSSCSTNSNVNYELVLASRIFALEFLTLVGFQDFTSTKSKSVGSGGKDVPYENLMDKFVQFRNEVRSFSLAMDEPDKQLRKRKIIERKELLKACDNVRNQLLAENKVEIKDHGKSSSWSFTK</sequence>
<evidence type="ECO:0000256" key="13">
    <source>
        <dbReference type="ARBA" id="ARBA00045476"/>
    </source>
</evidence>
<dbReference type="InterPro" id="IPR024909">
    <property type="entry name" value="Cys-tRNA/MSH_ligase"/>
</dbReference>
<dbReference type="InterPro" id="IPR032678">
    <property type="entry name" value="tRNA-synt_1_cat_dom"/>
</dbReference>
<dbReference type="HAMAP" id="MF_00041">
    <property type="entry name" value="Cys_tRNA_synth"/>
    <property type="match status" value="1"/>
</dbReference>
<evidence type="ECO:0000256" key="19">
    <source>
        <dbReference type="SAM" id="MobiDB-lite"/>
    </source>
</evidence>
<accession>A0ABP1RBE5</accession>
<evidence type="ECO:0000256" key="10">
    <source>
        <dbReference type="ARBA" id="ARBA00023146"/>
    </source>
</evidence>
<feature type="compositionally biased region" description="Basic and acidic residues" evidence="19">
    <location>
        <begin position="44"/>
        <end position="55"/>
    </location>
</feature>
<evidence type="ECO:0000256" key="4">
    <source>
        <dbReference type="ARBA" id="ARBA00022598"/>
    </source>
</evidence>
<dbReference type="Gene3D" id="3.40.50.620">
    <property type="entry name" value="HUPs"/>
    <property type="match status" value="1"/>
</dbReference>
<comment type="similarity">
    <text evidence="2">Belongs to the class-I aminoacyl-tRNA synthetase family.</text>
</comment>
<evidence type="ECO:0000256" key="14">
    <source>
        <dbReference type="ARBA" id="ARBA00047499"/>
    </source>
</evidence>
<comment type="catalytic activity">
    <reaction evidence="14">
        <text>S-disulfanyl-L-cysteine + tRNA(Cys) + ATP = (S)-disulfanyl-L-cysteinyl-tRNA(Cys) + AMP + diphosphate</text>
        <dbReference type="Rhea" id="RHEA:78651"/>
        <dbReference type="Rhea" id="RHEA-COMP:9661"/>
        <dbReference type="Rhea" id="RHEA-COMP:19120"/>
        <dbReference type="ChEBI" id="CHEBI:30616"/>
        <dbReference type="ChEBI" id="CHEBI:33019"/>
        <dbReference type="ChEBI" id="CHEBI:78442"/>
        <dbReference type="ChEBI" id="CHEBI:229465"/>
        <dbReference type="ChEBI" id="CHEBI:229521"/>
        <dbReference type="ChEBI" id="CHEBI:456215"/>
    </reaction>
    <physiologicalReaction direction="left-to-right" evidence="14">
        <dbReference type="Rhea" id="RHEA:78652"/>
    </physiologicalReaction>
</comment>
<comment type="cofactor">
    <cofactor evidence="1">
        <name>Zn(2+)</name>
        <dbReference type="ChEBI" id="CHEBI:29105"/>
    </cofactor>
</comment>
<evidence type="ECO:0000256" key="15">
    <source>
        <dbReference type="ARBA" id="ARBA00047548"/>
    </source>
</evidence>
<dbReference type="PRINTS" id="PR00983">
    <property type="entry name" value="TRNASYNTHCYS"/>
</dbReference>
<dbReference type="SUPFAM" id="SSF52374">
    <property type="entry name" value="Nucleotidylyl transferase"/>
    <property type="match status" value="1"/>
</dbReference>
<keyword evidence="7" id="KW-0862">Zinc</keyword>
<dbReference type="Pfam" id="PF01406">
    <property type="entry name" value="tRNA-synt_1e"/>
    <property type="match status" value="1"/>
</dbReference>
<comment type="catalytic activity">
    <reaction evidence="18">
        <text>tRNA(Cys) + L-cysteine + ATP = L-cysteinyl-tRNA(Cys) + AMP + diphosphate</text>
        <dbReference type="Rhea" id="RHEA:17773"/>
        <dbReference type="Rhea" id="RHEA-COMP:9661"/>
        <dbReference type="Rhea" id="RHEA-COMP:9679"/>
        <dbReference type="ChEBI" id="CHEBI:30616"/>
        <dbReference type="ChEBI" id="CHEBI:33019"/>
        <dbReference type="ChEBI" id="CHEBI:35235"/>
        <dbReference type="ChEBI" id="CHEBI:78442"/>
        <dbReference type="ChEBI" id="CHEBI:78517"/>
        <dbReference type="ChEBI" id="CHEBI:456215"/>
        <dbReference type="EC" id="6.1.1.16"/>
    </reaction>
    <physiologicalReaction direction="right-to-left" evidence="18">
        <dbReference type="Rhea" id="RHEA:17775"/>
    </physiologicalReaction>
</comment>
<dbReference type="InterPro" id="IPR015803">
    <property type="entry name" value="Cys-tRNA-ligase"/>
</dbReference>
<evidence type="ECO:0000256" key="6">
    <source>
        <dbReference type="ARBA" id="ARBA00022741"/>
    </source>
</evidence>
<evidence type="ECO:0000256" key="7">
    <source>
        <dbReference type="ARBA" id="ARBA00022833"/>
    </source>
</evidence>
<keyword evidence="6" id="KW-0547">Nucleotide-binding</keyword>
<keyword evidence="10" id="KW-0030">Aminoacyl-tRNA synthetase</keyword>
<evidence type="ECO:0000256" key="11">
    <source>
        <dbReference type="ARBA" id="ARBA00031499"/>
    </source>
</evidence>
<evidence type="ECO:0000313" key="21">
    <source>
        <dbReference type="EMBL" id="CAL8125080.1"/>
    </source>
</evidence>
<dbReference type="InterPro" id="IPR009080">
    <property type="entry name" value="tRNAsynth_Ia_anticodon-bd"/>
</dbReference>
<keyword evidence="8" id="KW-0067">ATP-binding</keyword>
<evidence type="ECO:0000256" key="17">
    <source>
        <dbReference type="ARBA" id="ARBA00048609"/>
    </source>
</evidence>
<dbReference type="EMBL" id="CAXLJM020000069">
    <property type="protein sequence ID" value="CAL8125080.1"/>
    <property type="molecule type" value="Genomic_DNA"/>
</dbReference>
<dbReference type="InterPro" id="IPR014729">
    <property type="entry name" value="Rossmann-like_a/b/a_fold"/>
</dbReference>
<dbReference type="PANTHER" id="PTHR10890:SF27">
    <property type="entry name" value="CYSTEINE--TRNA LIGASE, MITOCHONDRIAL-RELATED"/>
    <property type="match status" value="1"/>
</dbReference>
<dbReference type="EC" id="6.1.1.16" evidence="3"/>
<keyword evidence="4" id="KW-0436">Ligase</keyword>
<evidence type="ECO:0000313" key="22">
    <source>
        <dbReference type="Proteomes" id="UP001642540"/>
    </source>
</evidence>